<feature type="domain" description="Signal transduction histidine kinase subgroup 3 dimerisation and phosphoacceptor" evidence="10">
    <location>
        <begin position="459"/>
        <end position="525"/>
    </location>
</feature>
<dbReference type="GO" id="GO:0005524">
    <property type="term" value="F:ATP binding"/>
    <property type="evidence" value="ECO:0007669"/>
    <property type="project" value="UniProtKB-KW"/>
</dbReference>
<dbReference type="InterPro" id="IPR036890">
    <property type="entry name" value="HATPase_C_sf"/>
</dbReference>
<accession>F5XJL7</accession>
<gene>
    <name evidence="11" type="ordered locus">MLP_29030</name>
</gene>
<dbReference type="Proteomes" id="UP000007947">
    <property type="component" value="Chromosome"/>
</dbReference>
<evidence type="ECO:0000256" key="4">
    <source>
        <dbReference type="ARBA" id="ARBA00022679"/>
    </source>
</evidence>
<dbReference type="STRING" id="1032480.MLP_29030"/>
<keyword evidence="8" id="KW-0902">Two-component regulatory system</keyword>
<evidence type="ECO:0000256" key="9">
    <source>
        <dbReference type="SAM" id="Phobius"/>
    </source>
</evidence>
<feature type="transmembrane region" description="Helical" evidence="9">
    <location>
        <begin position="139"/>
        <end position="157"/>
    </location>
</feature>
<feature type="transmembrane region" description="Helical" evidence="9">
    <location>
        <begin position="181"/>
        <end position="203"/>
    </location>
</feature>
<evidence type="ECO:0000256" key="8">
    <source>
        <dbReference type="ARBA" id="ARBA00023012"/>
    </source>
</evidence>
<sequence length="666" mass="70678">MGWTRVLAAALAGSTVALVAVAWSLAAWLGWSWALVLESFMITNGMMALSFGVCGGILAWHRPGNPIGWLFAVGALLQAVATSALSVGDLGIQSGTSEPVLRLLVTLFLYSWPWAIGLTIPLALLLFPDGRPVAPGWRVVVILVVVSAPLFALQMGAAPEPAEEGFPNGYLTLAAYDQLGALWRVADLRTAGAYLAALLALIVRYRRGSEQVRRQLLWLMVALVLVIAANLVWSLVSGAPIEVLLAIPLIPIAVTVAIVRYRLLDIRLVASRTVSWLLLTLGVLLAYAVLVALLDRLVAAQLGRSAAVTVLLVLVAAPLLPRLQRVVDRAMYGDRADPARVVSRLGVQLTSASAGIAGVVTSIRQALKLPYAALLHQGRSLAADGDRPARVEVTELSFDGEVIAELEVGLRPGERRLAEADHRVLTLLAAPLAVAVHAITVSAKLQQSRERIVEAREEERRRLRRELHDGLGPTLTGIAFAADAAANHVGDADRVTELLASLRRDTRTALADVRRVVDDLRPPALDELGLVDALRQRADQLSWRSDGAPVQVQVEVPVEIPPLPAAVEVAAYRIATEALTNIARHSGAAAAVVCLQCVDGLQLSITDDGPPNGPWRPGVGLQSMRERAVELGGTFDAGPTPDGGSVRATIPFAASPMGATPMGATT</sequence>
<dbReference type="eggNOG" id="COG4585">
    <property type="taxonomic scope" value="Bacteria"/>
</dbReference>
<dbReference type="GO" id="GO:0016020">
    <property type="term" value="C:membrane"/>
    <property type="evidence" value="ECO:0007669"/>
    <property type="project" value="InterPro"/>
</dbReference>
<evidence type="ECO:0000313" key="11">
    <source>
        <dbReference type="EMBL" id="BAK35917.1"/>
    </source>
</evidence>
<evidence type="ECO:0000313" key="12">
    <source>
        <dbReference type="Proteomes" id="UP000007947"/>
    </source>
</evidence>
<dbReference type="Pfam" id="PF07730">
    <property type="entry name" value="HisKA_3"/>
    <property type="match status" value="1"/>
</dbReference>
<dbReference type="Gene3D" id="3.30.565.10">
    <property type="entry name" value="Histidine kinase-like ATPase, C-terminal domain"/>
    <property type="match status" value="1"/>
</dbReference>
<dbReference type="PANTHER" id="PTHR24421">
    <property type="entry name" value="NITRATE/NITRITE SENSOR PROTEIN NARX-RELATED"/>
    <property type="match status" value="1"/>
</dbReference>
<feature type="transmembrane region" description="Helical" evidence="9">
    <location>
        <begin position="273"/>
        <end position="294"/>
    </location>
</feature>
<dbReference type="InterPro" id="IPR011712">
    <property type="entry name" value="Sig_transdc_His_kin_sub3_dim/P"/>
</dbReference>
<keyword evidence="12" id="KW-1185">Reference proteome</keyword>
<organism evidence="11 12">
    <name type="scientific">Microlunatus phosphovorus (strain ATCC 700054 / DSM 10555 / JCM 9379 / NBRC 101784 / NCIMB 13414 / VKM Ac-1990 / NM-1)</name>
    <dbReference type="NCBI Taxonomy" id="1032480"/>
    <lineage>
        <taxon>Bacteria</taxon>
        <taxon>Bacillati</taxon>
        <taxon>Actinomycetota</taxon>
        <taxon>Actinomycetes</taxon>
        <taxon>Propionibacteriales</taxon>
        <taxon>Propionibacteriaceae</taxon>
        <taxon>Microlunatus</taxon>
    </lineage>
</organism>
<evidence type="ECO:0000256" key="2">
    <source>
        <dbReference type="ARBA" id="ARBA00012438"/>
    </source>
</evidence>
<evidence type="ECO:0000256" key="5">
    <source>
        <dbReference type="ARBA" id="ARBA00022741"/>
    </source>
</evidence>
<feature type="transmembrane region" description="Helical" evidence="9">
    <location>
        <begin position="215"/>
        <end position="235"/>
    </location>
</feature>
<protein>
    <recommendedName>
        <fullName evidence="2">histidine kinase</fullName>
        <ecNumber evidence="2">2.7.13.3</ecNumber>
    </recommendedName>
</protein>
<dbReference type="RefSeq" id="WP_013863786.1">
    <property type="nucleotide sequence ID" value="NC_015635.1"/>
</dbReference>
<evidence type="ECO:0000259" key="10">
    <source>
        <dbReference type="Pfam" id="PF07730"/>
    </source>
</evidence>
<evidence type="ECO:0000256" key="1">
    <source>
        <dbReference type="ARBA" id="ARBA00000085"/>
    </source>
</evidence>
<dbReference type="HOGENOM" id="CLU_021898_1_0_11"/>
<keyword evidence="4" id="KW-0808">Transferase</keyword>
<keyword evidence="5" id="KW-0547">Nucleotide-binding</keyword>
<reference evidence="11 12" key="1">
    <citation type="submission" date="2011-05" db="EMBL/GenBank/DDBJ databases">
        <title>Whole genome sequence of Microlunatus phosphovorus NM-1.</title>
        <authorList>
            <person name="Hosoyama A."/>
            <person name="Sasaki K."/>
            <person name="Harada T."/>
            <person name="Igarashi R."/>
            <person name="Kawakoshi A."/>
            <person name="Sasagawa M."/>
            <person name="Fukada J."/>
            <person name="Nakamura S."/>
            <person name="Katano Y."/>
            <person name="Hanada S."/>
            <person name="Kamagata Y."/>
            <person name="Nakamura N."/>
            <person name="Yamazaki S."/>
            <person name="Fujita N."/>
        </authorList>
    </citation>
    <scope>NUCLEOTIDE SEQUENCE [LARGE SCALE GENOMIC DNA]</scope>
    <source>
        <strain evidence="12">ATCC 700054 / DSM 10555 / JCM 9379 / NBRC 101784 / NCIMB 13414 / VKM Ac-1990 / NM-1</strain>
    </source>
</reference>
<keyword evidence="7" id="KW-0067">ATP-binding</keyword>
<dbReference type="EMBL" id="AP012204">
    <property type="protein sequence ID" value="BAK35917.1"/>
    <property type="molecule type" value="Genomic_DNA"/>
</dbReference>
<dbReference type="CDD" id="cd16917">
    <property type="entry name" value="HATPase_UhpB-NarQ-NarX-like"/>
    <property type="match status" value="1"/>
</dbReference>
<comment type="catalytic activity">
    <reaction evidence="1">
        <text>ATP + protein L-histidine = ADP + protein N-phospho-L-histidine.</text>
        <dbReference type="EC" id="2.7.13.3"/>
    </reaction>
</comment>
<keyword evidence="6 11" id="KW-0418">Kinase</keyword>
<keyword evidence="9" id="KW-0812">Transmembrane</keyword>
<proteinExistence type="predicted"/>
<keyword evidence="9" id="KW-1133">Transmembrane helix</keyword>
<feature type="transmembrane region" description="Helical" evidence="9">
    <location>
        <begin position="67"/>
        <end position="87"/>
    </location>
</feature>
<keyword evidence="9" id="KW-0472">Membrane</keyword>
<dbReference type="EC" id="2.7.13.3" evidence="2"/>
<evidence type="ECO:0000256" key="3">
    <source>
        <dbReference type="ARBA" id="ARBA00022553"/>
    </source>
</evidence>
<dbReference type="OrthoDB" id="144293at2"/>
<name>F5XJL7_MICPN</name>
<dbReference type="PANTHER" id="PTHR24421:SF10">
    <property type="entry name" value="NITRATE_NITRITE SENSOR PROTEIN NARQ"/>
    <property type="match status" value="1"/>
</dbReference>
<feature type="transmembrane region" description="Helical" evidence="9">
    <location>
        <begin position="42"/>
        <end position="60"/>
    </location>
</feature>
<evidence type="ECO:0000256" key="7">
    <source>
        <dbReference type="ARBA" id="ARBA00022840"/>
    </source>
</evidence>
<dbReference type="Gene3D" id="1.20.5.1930">
    <property type="match status" value="1"/>
</dbReference>
<keyword evidence="3" id="KW-0597">Phosphoprotein</keyword>
<evidence type="ECO:0000256" key="6">
    <source>
        <dbReference type="ARBA" id="ARBA00022777"/>
    </source>
</evidence>
<dbReference type="SUPFAM" id="SSF55874">
    <property type="entry name" value="ATPase domain of HSP90 chaperone/DNA topoisomerase II/histidine kinase"/>
    <property type="match status" value="1"/>
</dbReference>
<dbReference type="GO" id="GO:0000155">
    <property type="term" value="F:phosphorelay sensor kinase activity"/>
    <property type="evidence" value="ECO:0007669"/>
    <property type="project" value="InterPro"/>
</dbReference>
<feature type="transmembrane region" description="Helical" evidence="9">
    <location>
        <begin position="241"/>
        <end position="261"/>
    </location>
</feature>
<feature type="transmembrane region" description="Helical" evidence="9">
    <location>
        <begin position="306"/>
        <end position="323"/>
    </location>
</feature>
<dbReference type="GO" id="GO:0046983">
    <property type="term" value="F:protein dimerization activity"/>
    <property type="evidence" value="ECO:0007669"/>
    <property type="project" value="InterPro"/>
</dbReference>
<dbReference type="AlphaFoldDB" id="F5XJL7"/>
<feature type="transmembrane region" description="Helical" evidence="9">
    <location>
        <begin position="107"/>
        <end position="127"/>
    </location>
</feature>
<dbReference type="InterPro" id="IPR050482">
    <property type="entry name" value="Sensor_HK_TwoCompSys"/>
</dbReference>
<dbReference type="KEGG" id="mph:MLP_29030"/>